<evidence type="ECO:0000256" key="9">
    <source>
        <dbReference type="ARBA" id="ARBA00022722"/>
    </source>
</evidence>
<comment type="subcellular location">
    <subcellularLocation>
        <location evidence="2">Cytoplasm</location>
    </subcellularLocation>
</comment>
<evidence type="ECO:0000256" key="7">
    <source>
        <dbReference type="ARBA" id="ARBA00022555"/>
    </source>
</evidence>
<keyword evidence="18" id="KW-1185">Reference proteome</keyword>
<evidence type="ECO:0000313" key="17">
    <source>
        <dbReference type="EMBL" id="OXL16289.1"/>
    </source>
</evidence>
<keyword evidence="9" id="KW-0540">Nuclease</keyword>
<evidence type="ECO:0000256" key="4">
    <source>
        <dbReference type="ARBA" id="ARBA00017719"/>
    </source>
</evidence>
<evidence type="ECO:0000256" key="14">
    <source>
        <dbReference type="ARBA" id="ARBA00022842"/>
    </source>
</evidence>
<dbReference type="InterPro" id="IPR012340">
    <property type="entry name" value="NA-bd_OB-fold"/>
</dbReference>
<evidence type="ECO:0000256" key="11">
    <source>
        <dbReference type="ARBA" id="ARBA00022730"/>
    </source>
</evidence>
<evidence type="ECO:0000256" key="13">
    <source>
        <dbReference type="ARBA" id="ARBA00022801"/>
    </source>
</evidence>
<dbReference type="Pfam" id="PF20833">
    <property type="entry name" value="RNase_E_G_Thio"/>
    <property type="match status" value="1"/>
</dbReference>
<dbReference type="SMART" id="SM00316">
    <property type="entry name" value="S1"/>
    <property type="match status" value="1"/>
</dbReference>
<dbReference type="Pfam" id="PF10150">
    <property type="entry name" value="RNase_E_G"/>
    <property type="match status" value="1"/>
</dbReference>
<evidence type="ECO:0000256" key="3">
    <source>
        <dbReference type="ARBA" id="ARBA00005663"/>
    </source>
</evidence>
<evidence type="ECO:0000256" key="5">
    <source>
        <dbReference type="ARBA" id="ARBA00022490"/>
    </source>
</evidence>
<reference evidence="17 18" key="1">
    <citation type="submission" date="2017-06" db="EMBL/GenBank/DDBJ databases">
        <title>Reclassification of a Polynucleobacter cosmopolitanus strain isolated from tropical Lake Victoria as Polynucleobacter victoriensis comb. nov.</title>
        <authorList>
            <person name="Hahn M.W."/>
        </authorList>
    </citation>
    <scope>NUCLEOTIDE SEQUENCE [LARGE SCALE GENOMIC DNA]</scope>
    <source>
        <strain evidence="17 18">MWH-MoIso2</strain>
    </source>
</reference>
<keyword evidence="11" id="KW-0699">rRNA-binding</keyword>
<keyword evidence="14" id="KW-0460">Magnesium</keyword>
<dbReference type="GO" id="GO:0019843">
    <property type="term" value="F:rRNA binding"/>
    <property type="evidence" value="ECO:0007669"/>
    <property type="project" value="UniProtKB-KW"/>
</dbReference>
<dbReference type="GO" id="GO:0005737">
    <property type="term" value="C:cytoplasm"/>
    <property type="evidence" value="ECO:0007669"/>
    <property type="project" value="UniProtKB-SubCell"/>
</dbReference>
<evidence type="ECO:0000259" key="16">
    <source>
        <dbReference type="PROSITE" id="PS50126"/>
    </source>
</evidence>
<comment type="caution">
    <text evidence="17">The sequence shown here is derived from an EMBL/GenBank/DDBJ whole genome shotgun (WGS) entry which is preliminary data.</text>
</comment>
<feature type="domain" description="S1 motif" evidence="16">
    <location>
        <begin position="39"/>
        <end position="115"/>
    </location>
</feature>
<keyword evidence="5" id="KW-0963">Cytoplasm</keyword>
<dbReference type="GO" id="GO:0006364">
    <property type="term" value="P:rRNA processing"/>
    <property type="evidence" value="ECO:0007669"/>
    <property type="project" value="UniProtKB-KW"/>
</dbReference>
<evidence type="ECO:0000256" key="1">
    <source>
        <dbReference type="ARBA" id="ARBA00001946"/>
    </source>
</evidence>
<dbReference type="GO" id="GO:0016787">
    <property type="term" value="F:hydrolase activity"/>
    <property type="evidence" value="ECO:0007669"/>
    <property type="project" value="UniProtKB-KW"/>
</dbReference>
<dbReference type="NCBIfam" id="TIGR00757">
    <property type="entry name" value="RNaseEG"/>
    <property type="match status" value="1"/>
</dbReference>
<dbReference type="PANTHER" id="PTHR30001">
    <property type="entry name" value="RIBONUCLEASE"/>
    <property type="match status" value="1"/>
</dbReference>
<dbReference type="GO" id="GO:0004540">
    <property type="term" value="F:RNA nuclease activity"/>
    <property type="evidence" value="ECO:0007669"/>
    <property type="project" value="InterPro"/>
</dbReference>
<sequence length="489" mass="55199">MTEEILVNITPQETRVAIIAQGVVQELHIERSQSRGIVGNVYLGKVTRVLPGMQSAFVDIGLDKAAFLHVADLWMPKNSKPDNTPIEKLVFDGQTILVQVLKDPLGTKGARLSTHISIAGRNLVFLPQEDNGQQVAISQKIENLEDRDALKKRFQGLLPGYQNESGSYILRTSAEDADDQELSNDLRYLSATWKKIQDGSKQIPAPCLLHQDLSLAERVLRDLASDAIGQIRIDSAENFEKLKTFAKDFMPNQESKLILYRGERPLFDLYDTESEINRALGRRVDLKSGGYLMIDQTESMTTIDVNTGSYVGARTFDDTIYKTNLEAAQTIARQLRLRNLGGIIIIDFIDMHSKEHQDAVLEELNKNLARDKIRTSANPFSSLGLVEMTRKRTRESLAHLLCEPCEVCQGKGQVKTAQSICYEILREVLREHRQFNPKEFRIIASADVIDRFLEEESTHLAQLIEFIGKPIRLQAESSFNQEQYDIVLS</sequence>
<dbReference type="InterPro" id="IPR019307">
    <property type="entry name" value="RNA-bd_AU-1/RNase_E/G"/>
</dbReference>
<dbReference type="InterPro" id="IPR003029">
    <property type="entry name" value="S1_domain"/>
</dbReference>
<keyword evidence="6" id="KW-0698">rRNA processing</keyword>
<keyword evidence="15" id="KW-0694">RNA-binding</keyword>
<dbReference type="GO" id="GO:0004519">
    <property type="term" value="F:endonuclease activity"/>
    <property type="evidence" value="ECO:0007669"/>
    <property type="project" value="UniProtKB-KW"/>
</dbReference>
<dbReference type="OrthoDB" id="9804278at2"/>
<evidence type="ECO:0000256" key="12">
    <source>
        <dbReference type="ARBA" id="ARBA00022759"/>
    </source>
</evidence>
<keyword evidence="8" id="KW-0819">tRNA processing</keyword>
<dbReference type="Proteomes" id="UP000215188">
    <property type="component" value="Unassembled WGS sequence"/>
</dbReference>
<keyword evidence="10" id="KW-0479">Metal-binding</keyword>
<dbReference type="InterPro" id="IPR048583">
    <property type="entry name" value="RNase_E_G_thioredoxin-like"/>
</dbReference>
<evidence type="ECO:0000256" key="8">
    <source>
        <dbReference type="ARBA" id="ARBA00022694"/>
    </source>
</evidence>
<evidence type="ECO:0000256" key="15">
    <source>
        <dbReference type="ARBA" id="ARBA00022884"/>
    </source>
</evidence>
<organism evidence="17 18">
    <name type="scientific">Polynucleobacter cosmopolitanus</name>
    <dbReference type="NCBI Taxonomy" id="351345"/>
    <lineage>
        <taxon>Bacteria</taxon>
        <taxon>Pseudomonadati</taxon>
        <taxon>Pseudomonadota</taxon>
        <taxon>Betaproteobacteria</taxon>
        <taxon>Burkholderiales</taxon>
        <taxon>Burkholderiaceae</taxon>
        <taxon>Polynucleobacter</taxon>
    </lineage>
</organism>
<evidence type="ECO:0000313" key="18">
    <source>
        <dbReference type="Proteomes" id="UP000215188"/>
    </source>
</evidence>
<proteinExistence type="inferred from homology"/>
<dbReference type="Gene3D" id="3.40.1260.20">
    <property type="entry name" value="Ribonuclease E, catalytic domain"/>
    <property type="match status" value="1"/>
</dbReference>
<dbReference type="GO" id="GO:0046872">
    <property type="term" value="F:metal ion binding"/>
    <property type="evidence" value="ECO:0007669"/>
    <property type="project" value="UniProtKB-KW"/>
</dbReference>
<keyword evidence="12" id="KW-0255">Endonuclease</keyword>
<comment type="cofactor">
    <cofactor evidence="1">
        <name>Mg(2+)</name>
        <dbReference type="ChEBI" id="CHEBI:18420"/>
    </cofactor>
</comment>
<gene>
    <name evidence="17" type="ORF">AOC33_04265</name>
</gene>
<keyword evidence="13" id="KW-0378">Hydrolase</keyword>
<dbReference type="AlphaFoldDB" id="A0A229FXX5"/>
<dbReference type="PANTHER" id="PTHR30001:SF0">
    <property type="entry name" value="RIBONUCLEASE G"/>
    <property type="match status" value="1"/>
</dbReference>
<keyword evidence="7" id="KW-0820">tRNA-binding</keyword>
<dbReference type="RefSeq" id="WP_089515315.1">
    <property type="nucleotide sequence ID" value="NZ_NJGG01000001.1"/>
</dbReference>
<dbReference type="NCBIfam" id="NF008689">
    <property type="entry name" value="PRK11712.1"/>
    <property type="match status" value="1"/>
</dbReference>
<evidence type="ECO:0000256" key="2">
    <source>
        <dbReference type="ARBA" id="ARBA00004496"/>
    </source>
</evidence>
<dbReference type="PROSITE" id="PS50126">
    <property type="entry name" value="S1"/>
    <property type="match status" value="1"/>
</dbReference>
<dbReference type="GO" id="GO:0000049">
    <property type="term" value="F:tRNA binding"/>
    <property type="evidence" value="ECO:0007669"/>
    <property type="project" value="UniProtKB-KW"/>
</dbReference>
<dbReference type="EMBL" id="NJGG01000001">
    <property type="protein sequence ID" value="OXL16289.1"/>
    <property type="molecule type" value="Genomic_DNA"/>
</dbReference>
<accession>A0A229FXX5</accession>
<evidence type="ECO:0000256" key="10">
    <source>
        <dbReference type="ARBA" id="ARBA00022723"/>
    </source>
</evidence>
<dbReference type="CDD" id="cd04453">
    <property type="entry name" value="S1_RNase_E"/>
    <property type="match status" value="1"/>
</dbReference>
<evidence type="ECO:0000256" key="6">
    <source>
        <dbReference type="ARBA" id="ARBA00022552"/>
    </source>
</evidence>
<dbReference type="SUPFAM" id="SSF50249">
    <property type="entry name" value="Nucleic acid-binding proteins"/>
    <property type="match status" value="1"/>
</dbReference>
<dbReference type="GO" id="GO:0008033">
    <property type="term" value="P:tRNA processing"/>
    <property type="evidence" value="ECO:0007669"/>
    <property type="project" value="UniProtKB-KW"/>
</dbReference>
<name>A0A229FXX5_9BURK</name>
<dbReference type="InterPro" id="IPR004659">
    <property type="entry name" value="RNase_E/G"/>
</dbReference>
<comment type="similarity">
    <text evidence="3">Belongs to the RNase E/G family. RNase G subfamily.</text>
</comment>
<dbReference type="Gene3D" id="2.40.50.140">
    <property type="entry name" value="Nucleic acid-binding proteins"/>
    <property type="match status" value="1"/>
</dbReference>
<protein>
    <recommendedName>
        <fullName evidence="4">Ribonuclease G</fullName>
    </recommendedName>
</protein>